<keyword evidence="2 4" id="KW-0169">Cobalamin biosynthesis</keyword>
<evidence type="ECO:0000313" key="8">
    <source>
        <dbReference type="Proteomes" id="UP001315967"/>
    </source>
</evidence>
<dbReference type="NCBIfam" id="TIGR00313">
    <property type="entry name" value="cobQ"/>
    <property type="match status" value="1"/>
</dbReference>
<reference evidence="7 8" key="1">
    <citation type="submission" date="2022-08" db="EMBL/GenBank/DDBJ databases">
        <title>Aerococcaceae sp. nov isolated from spoiled eye mask.</title>
        <authorList>
            <person name="Zhou G."/>
            <person name="Xie X.-B."/>
            <person name="Shi Q.-S."/>
            <person name="Wang Y.-S."/>
            <person name="Wen X."/>
            <person name="Peng H."/>
            <person name="Yang X.-J."/>
            <person name="Tao H.-B."/>
            <person name="Huang X.-M."/>
        </authorList>
    </citation>
    <scope>NUCLEOTIDE SEQUENCE [LARGE SCALE GENOMIC DNA]</scope>
    <source>
        <strain evidence="8">DM20194951</strain>
    </source>
</reference>
<gene>
    <name evidence="4" type="primary">cobQ</name>
    <name evidence="7" type="ORF">NRE15_10600</name>
</gene>
<dbReference type="InterPro" id="IPR027417">
    <property type="entry name" value="P-loop_NTPase"/>
</dbReference>
<dbReference type="InterPro" id="IPR047045">
    <property type="entry name" value="CobQ_N"/>
</dbReference>
<keyword evidence="3 4" id="KW-0315">Glutamine amidotransferase</keyword>
<evidence type="ECO:0000259" key="5">
    <source>
        <dbReference type="Pfam" id="PF01656"/>
    </source>
</evidence>
<dbReference type="HAMAP" id="MF_00028">
    <property type="entry name" value="CobQ"/>
    <property type="match status" value="1"/>
</dbReference>
<dbReference type="InterPro" id="IPR004459">
    <property type="entry name" value="CobQ_synth"/>
</dbReference>
<comment type="function">
    <text evidence="4">Catalyzes amidations at positions B, D, E, and G on adenosylcobyrinic A,C-diamide. NH(2) groups are provided by glutamine, and one molecule of ATP is hydrogenolyzed for each amidation.</text>
</comment>
<evidence type="ECO:0000259" key="6">
    <source>
        <dbReference type="Pfam" id="PF07685"/>
    </source>
</evidence>
<dbReference type="Pfam" id="PF07685">
    <property type="entry name" value="GATase_3"/>
    <property type="match status" value="1"/>
</dbReference>
<dbReference type="SUPFAM" id="SSF52540">
    <property type="entry name" value="P-loop containing nucleoside triphosphate hydrolases"/>
    <property type="match status" value="1"/>
</dbReference>
<evidence type="ECO:0000256" key="2">
    <source>
        <dbReference type="ARBA" id="ARBA00022573"/>
    </source>
</evidence>
<dbReference type="EMBL" id="CP102453">
    <property type="protein sequence ID" value="UUX33346.1"/>
    <property type="molecule type" value="Genomic_DNA"/>
</dbReference>
<dbReference type="PANTHER" id="PTHR21343">
    <property type="entry name" value="DETHIOBIOTIN SYNTHETASE"/>
    <property type="match status" value="1"/>
</dbReference>
<dbReference type="InterPro" id="IPR011698">
    <property type="entry name" value="GATase_3"/>
</dbReference>
<organism evidence="7 8">
    <name type="scientific">Fundicoccus culcitae</name>
    <dbReference type="NCBI Taxonomy" id="2969821"/>
    <lineage>
        <taxon>Bacteria</taxon>
        <taxon>Bacillati</taxon>
        <taxon>Bacillota</taxon>
        <taxon>Bacilli</taxon>
        <taxon>Lactobacillales</taxon>
        <taxon>Aerococcaceae</taxon>
        <taxon>Fundicoccus</taxon>
    </lineage>
</organism>
<dbReference type="NCBIfam" id="NF001989">
    <property type="entry name" value="PRK00784.1"/>
    <property type="match status" value="1"/>
</dbReference>
<dbReference type="Pfam" id="PF01656">
    <property type="entry name" value="CbiA"/>
    <property type="match status" value="1"/>
</dbReference>
<dbReference type="CDD" id="cd05389">
    <property type="entry name" value="CobQ_N"/>
    <property type="match status" value="1"/>
</dbReference>
<evidence type="ECO:0000256" key="1">
    <source>
        <dbReference type="ARBA" id="ARBA00004953"/>
    </source>
</evidence>
<feature type="domain" description="CobB/CobQ-like glutamine amidotransferase" evidence="6">
    <location>
        <begin position="253"/>
        <end position="327"/>
    </location>
</feature>
<name>A0ABY5P436_9LACT</name>
<dbReference type="PANTHER" id="PTHR21343:SF1">
    <property type="entry name" value="COBYRIC ACID SYNTHASE"/>
    <property type="match status" value="1"/>
</dbReference>
<evidence type="ECO:0000313" key="7">
    <source>
        <dbReference type="EMBL" id="UUX33346.1"/>
    </source>
</evidence>
<protein>
    <recommendedName>
        <fullName evidence="4">Cobyric acid synthase</fullName>
    </recommendedName>
</protein>
<evidence type="ECO:0000256" key="3">
    <source>
        <dbReference type="ARBA" id="ARBA00022962"/>
    </source>
</evidence>
<dbReference type="Gene3D" id="3.40.50.300">
    <property type="entry name" value="P-loop containing nucleotide triphosphate hydrolases"/>
    <property type="match status" value="1"/>
</dbReference>
<dbReference type="RefSeq" id="WP_313792847.1">
    <property type="nucleotide sequence ID" value="NZ_CP102453.1"/>
</dbReference>
<keyword evidence="8" id="KW-1185">Reference proteome</keyword>
<evidence type="ECO:0000256" key="4">
    <source>
        <dbReference type="HAMAP-Rule" id="MF_00028"/>
    </source>
</evidence>
<dbReference type="InterPro" id="IPR002586">
    <property type="entry name" value="CobQ/CobB/MinD/ParA_Nub-bd_dom"/>
</dbReference>
<accession>A0ABY5P436</accession>
<proteinExistence type="inferred from homology"/>
<comment type="similarity">
    <text evidence="4">Belongs to the CobB/CobQ family. CobQ subfamily.</text>
</comment>
<dbReference type="Proteomes" id="UP001315967">
    <property type="component" value="Chromosome"/>
</dbReference>
<sequence length="446" mass="50619">MGKSIMIQGTASDVGKSLIVTGLCRIYSDRGVKVFPFKSQNMALNSYKIANRDEIGRAQSVQAEAARRFPEIRMNPILLKPVMDSKTKVIFKGKHISTVEANDYYKDKKKLKAEIKNIFEEITIENDLIVIEGAGSPAEINLNKDDFVNMGMAEIADCPVLLVADIDRGGVFASIFGTIKLLSEKEQSRVKGIIINKFRGDISLLEDGLRMIEELVDIPVIGVVPYIDLAIDSEDSLALSEMMVEADVSKDIDVAVLMMDFMTNFNEFNSLLVFDDVSVRFVKKKKQLRNPDVLIIPDSEDILGNRTRLQEDGWMEIIDNLVDTGTLTLVFGKSYEILKPEQQLSAVKLIEDQVKVDDYKVNLQTDWHHLKEKNIIHVEFPDIFEYLNWTTNLLNFIQLKNSRAPIEPPNFTYKEFKDQQYDLLANHLRKHLDLNVLDEIISGKKG</sequence>
<feature type="domain" description="CobQ/CobB/MinD/ParA nucleotide binding" evidence="5">
    <location>
        <begin position="5"/>
        <end position="228"/>
    </location>
</feature>
<comment type="pathway">
    <text evidence="1 4">Cofactor biosynthesis; adenosylcobalamin biosynthesis.</text>
</comment>
<comment type="caution">
    <text evidence="4">Lacks conserved residue(s) required for the propagation of feature annotation.</text>
</comment>